<reference evidence="1" key="1">
    <citation type="submission" date="2018-05" db="EMBL/GenBank/DDBJ databases">
        <authorList>
            <person name="Lanie J.A."/>
            <person name="Ng W.-L."/>
            <person name="Kazmierczak K.M."/>
            <person name="Andrzejewski T.M."/>
            <person name="Davidsen T.M."/>
            <person name="Wayne K.J."/>
            <person name="Tettelin H."/>
            <person name="Glass J.I."/>
            <person name="Rusch D."/>
            <person name="Podicherti R."/>
            <person name="Tsui H.-C.T."/>
            <person name="Winkler M.E."/>
        </authorList>
    </citation>
    <scope>NUCLEOTIDE SEQUENCE</scope>
</reference>
<sequence>MLRSDPNVDELLVQADGQIPNDDLGPYIERLKLLFNDLVNTNGVVEGSLLCLPTHINYGSGLFDADHETRHKALNKNYAEAMHDRAGLPYKFKTHFYTTSSERKWVKQQKKRMKIGPHNFLIVITLSGSAVHKAYPHMDTVISRILLKWPESRIVLMGDYFCKLLEAGWEDEPRVFLTSGEWPIRKSIAFAQQADVVVGPETGVLNAIGMDRVNKVCLLSHSSEENLTKHWLDAISLSPTGVECFPCHKLHINGFKTCNRDEETGGSMCSAKIDPSDVMTAIESGKVKYRKTA</sequence>
<proteinExistence type="predicted"/>
<organism evidence="1">
    <name type="scientific">marine metagenome</name>
    <dbReference type="NCBI Taxonomy" id="408172"/>
    <lineage>
        <taxon>unclassified sequences</taxon>
        <taxon>metagenomes</taxon>
        <taxon>ecological metagenomes</taxon>
    </lineage>
</organism>
<protein>
    <submittedName>
        <fullName evidence="1">Uncharacterized protein</fullName>
    </submittedName>
</protein>
<evidence type="ECO:0000313" key="1">
    <source>
        <dbReference type="EMBL" id="SVA46528.1"/>
    </source>
</evidence>
<dbReference type="EMBL" id="UINC01010464">
    <property type="protein sequence ID" value="SVA46528.1"/>
    <property type="molecule type" value="Genomic_DNA"/>
</dbReference>
<dbReference type="AlphaFoldDB" id="A0A381W3H6"/>
<dbReference type="Gene3D" id="3.40.50.2000">
    <property type="entry name" value="Glycogen Phosphorylase B"/>
    <property type="match status" value="1"/>
</dbReference>
<gene>
    <name evidence="1" type="ORF">METZ01_LOCUS99382</name>
</gene>
<accession>A0A381W3H6</accession>
<dbReference type="SUPFAM" id="SSF53756">
    <property type="entry name" value="UDP-Glycosyltransferase/glycogen phosphorylase"/>
    <property type="match status" value="1"/>
</dbReference>
<name>A0A381W3H6_9ZZZZ</name>